<comment type="caution">
    <text evidence="1">The sequence shown here is derived from an EMBL/GenBank/DDBJ whole genome shotgun (WGS) entry which is preliminary data.</text>
</comment>
<dbReference type="OrthoDB" id="6120799at2"/>
<keyword evidence="2" id="KW-1185">Reference proteome</keyword>
<dbReference type="Pfam" id="PF14595">
    <property type="entry name" value="Thioredoxin_9"/>
    <property type="match status" value="1"/>
</dbReference>
<protein>
    <submittedName>
        <fullName evidence="1">Thioredoxin family protein</fullName>
    </submittedName>
</protein>
<dbReference type="CDD" id="cd02947">
    <property type="entry name" value="TRX_family"/>
    <property type="match status" value="1"/>
</dbReference>
<proteinExistence type="predicted"/>
<dbReference type="AlphaFoldDB" id="A0A371JPR0"/>
<organism evidence="1 2">
    <name type="scientific">Flagellimonas nanhaiensis</name>
    <dbReference type="NCBI Taxonomy" id="2292706"/>
    <lineage>
        <taxon>Bacteria</taxon>
        <taxon>Pseudomonadati</taxon>
        <taxon>Bacteroidota</taxon>
        <taxon>Flavobacteriia</taxon>
        <taxon>Flavobacteriales</taxon>
        <taxon>Flavobacteriaceae</taxon>
        <taxon>Flagellimonas</taxon>
    </lineage>
</organism>
<dbReference type="Gene3D" id="3.40.30.10">
    <property type="entry name" value="Glutaredoxin"/>
    <property type="match status" value="1"/>
</dbReference>
<evidence type="ECO:0000313" key="2">
    <source>
        <dbReference type="Proteomes" id="UP000261828"/>
    </source>
</evidence>
<accession>A0A371JPR0</accession>
<dbReference type="Proteomes" id="UP000261828">
    <property type="component" value="Unassembled WGS sequence"/>
</dbReference>
<gene>
    <name evidence="1" type="ORF">DX873_09050</name>
</gene>
<dbReference type="SUPFAM" id="SSF52833">
    <property type="entry name" value="Thioredoxin-like"/>
    <property type="match status" value="1"/>
</dbReference>
<dbReference type="EMBL" id="QTJX01000002">
    <property type="protein sequence ID" value="RDY59515.1"/>
    <property type="molecule type" value="Genomic_DNA"/>
</dbReference>
<dbReference type="RefSeq" id="WP_116184129.1">
    <property type="nucleotide sequence ID" value="NZ_QTJX01000002.1"/>
</dbReference>
<sequence>MEVVESNLKKEQLELVYDGMAKGMTYEEYRDKVHHLAENDQTTGLVQSEANINYTHLSDRRMNRWDKTLKIPAELQEKVAGGQSKLGFLVLTESWCGDAAPSLPVVNKVAELNPNIDLRIVIRDENPELMDAFLTNGTRSIPKLIILDKEKEEIVGEWGPRPTIATQMVEDQKREHGKLTAEFKQDLQMWYNKDKGANILDDLLKLLPLE</sequence>
<reference evidence="1 2" key="1">
    <citation type="submission" date="2018-08" db="EMBL/GenBank/DDBJ databases">
        <title>Muricauda nanhaiensis sp. nov., isolated from seawater of the South China Sea.</title>
        <authorList>
            <person name="Dang Y."/>
        </authorList>
    </citation>
    <scope>NUCLEOTIDE SEQUENCE [LARGE SCALE GENOMIC DNA]</scope>
    <source>
        <strain evidence="1 2">SM1704</strain>
    </source>
</reference>
<evidence type="ECO:0000313" key="1">
    <source>
        <dbReference type="EMBL" id="RDY59515.1"/>
    </source>
</evidence>
<name>A0A371JPR0_9FLAO</name>
<dbReference type="InterPro" id="IPR036249">
    <property type="entry name" value="Thioredoxin-like_sf"/>
</dbReference>